<dbReference type="Pfam" id="PF04183">
    <property type="entry name" value="IucA_IucC"/>
    <property type="match status" value="1"/>
</dbReference>
<dbReference type="PANTHER" id="PTHR34384">
    <property type="entry name" value="L-2,3-DIAMINOPROPANOATE--CITRATE LIGASE"/>
    <property type="match status" value="1"/>
</dbReference>
<accession>A0ABN1QVT1</accession>
<evidence type="ECO:0000256" key="1">
    <source>
        <dbReference type="ARBA" id="ARBA00004924"/>
    </source>
</evidence>
<reference evidence="5 6" key="1">
    <citation type="journal article" date="2019" name="Int. J. Syst. Evol. Microbiol.">
        <title>The Global Catalogue of Microorganisms (GCM) 10K type strain sequencing project: providing services to taxonomists for standard genome sequencing and annotation.</title>
        <authorList>
            <consortium name="The Broad Institute Genomics Platform"/>
            <consortium name="The Broad Institute Genome Sequencing Center for Infectious Disease"/>
            <person name="Wu L."/>
            <person name="Ma J."/>
        </authorList>
    </citation>
    <scope>NUCLEOTIDE SEQUENCE [LARGE SCALE GENOMIC DNA]</scope>
    <source>
        <strain evidence="5 6">JCM 10696</strain>
    </source>
</reference>
<dbReference type="EMBL" id="BAAAHH010000007">
    <property type="protein sequence ID" value="GAA0948104.1"/>
    <property type="molecule type" value="Genomic_DNA"/>
</dbReference>
<sequence>MTEEEFAARVLSALVREGYVRWPVEGARVERDGFLAEDRISSGVGLARLRELVRQAAEPGDDVETFERECREALEAERAALPPVRPGEGRHDALAARLGHPVHPLGRCRLGLSGQELRRYAPEYQPSFTLRWTGVREPVLAGEPPSWWPEPGELGLPPDVTPFPVHPLTAARGIVEAPASHLRVRPTLSMRTLAVTPREHLKVPLPTSTLGSRNVRSIKPGTLVDGARVQALLTRVAAEEGLPVLLADEQTYGHAGDPYLGFLVRRMPVADAVPVAALLARTPEGPYVVEELAGDAGVAEFFSGYLRVLFAWNVVLFEKYGIALEAHQQNVAVTPRLELLLKDNDGAMLAEGDFEDPRMVGDVEARARVFVTITLHLCAGALAFGLAERGLMPLERALGLVRDRLDEAVADPFLRSRTLDADRLPTKAMLTAGTLVPKQRTGAADINKHYGPPGPNYLKELPCR</sequence>
<dbReference type="InterPro" id="IPR037455">
    <property type="entry name" value="LucA/IucC-like"/>
</dbReference>
<dbReference type="Gene3D" id="6.10.250.3370">
    <property type="match status" value="1"/>
</dbReference>
<evidence type="ECO:0000313" key="5">
    <source>
        <dbReference type="EMBL" id="GAA0948104.1"/>
    </source>
</evidence>
<dbReference type="InterPro" id="IPR022770">
    <property type="entry name" value="IucA/IucC-like_C"/>
</dbReference>
<comment type="caution">
    <text evidence="5">The sequence shown here is derived from an EMBL/GenBank/DDBJ whole genome shotgun (WGS) entry which is preliminary data.</text>
</comment>
<dbReference type="Pfam" id="PF06276">
    <property type="entry name" value="FhuF"/>
    <property type="match status" value="1"/>
</dbReference>
<evidence type="ECO:0000259" key="3">
    <source>
        <dbReference type="Pfam" id="PF04183"/>
    </source>
</evidence>
<organism evidence="5 6">
    <name type="scientific">Actinocorallia libanotica</name>
    <dbReference type="NCBI Taxonomy" id="46162"/>
    <lineage>
        <taxon>Bacteria</taxon>
        <taxon>Bacillati</taxon>
        <taxon>Actinomycetota</taxon>
        <taxon>Actinomycetes</taxon>
        <taxon>Streptosporangiales</taxon>
        <taxon>Thermomonosporaceae</taxon>
        <taxon>Actinocorallia</taxon>
    </lineage>
</organism>
<name>A0ABN1QVT1_9ACTN</name>
<keyword evidence="6" id="KW-1185">Reference proteome</keyword>
<evidence type="ECO:0000313" key="6">
    <source>
        <dbReference type="Proteomes" id="UP001500665"/>
    </source>
</evidence>
<dbReference type="Proteomes" id="UP001500665">
    <property type="component" value="Unassembled WGS sequence"/>
</dbReference>
<dbReference type="Gene3D" id="1.10.510.40">
    <property type="match status" value="1"/>
</dbReference>
<evidence type="ECO:0000256" key="2">
    <source>
        <dbReference type="ARBA" id="ARBA00007832"/>
    </source>
</evidence>
<comment type="similarity">
    <text evidence="2">Belongs to the IucA/IucC family.</text>
</comment>
<gene>
    <name evidence="5" type="ORF">GCM10009550_24180</name>
</gene>
<protein>
    <recommendedName>
        <fullName evidence="7">Siderophore synthetase component</fullName>
    </recommendedName>
</protein>
<dbReference type="PANTHER" id="PTHR34384:SF5">
    <property type="entry name" value="L-2,3-DIAMINOPROPANOATE--CITRATE LIGASE"/>
    <property type="match status" value="1"/>
</dbReference>
<dbReference type="RefSeq" id="WP_344239910.1">
    <property type="nucleotide sequence ID" value="NZ_BAAAHH010000007.1"/>
</dbReference>
<dbReference type="InterPro" id="IPR007310">
    <property type="entry name" value="Aerobactin_biosyn_IucA/IucC_N"/>
</dbReference>
<evidence type="ECO:0000259" key="4">
    <source>
        <dbReference type="Pfam" id="PF06276"/>
    </source>
</evidence>
<feature type="domain" description="Aerobactin siderophore biosynthesis IucA/IucC N-terminal" evidence="3">
    <location>
        <begin position="97"/>
        <end position="280"/>
    </location>
</feature>
<evidence type="ECO:0008006" key="7">
    <source>
        <dbReference type="Google" id="ProtNLM"/>
    </source>
</evidence>
<proteinExistence type="inferred from homology"/>
<feature type="domain" description="Aerobactin siderophore biosynthesis IucA/IucC-like C-terminal" evidence="4">
    <location>
        <begin position="300"/>
        <end position="412"/>
    </location>
</feature>
<comment type="pathway">
    <text evidence="1">Siderophore biosynthesis.</text>
</comment>